<reference evidence="7" key="1">
    <citation type="submission" date="2011-05" db="EMBL/GenBank/DDBJ databases">
        <authorList>
            <person name="Richards S.R."/>
            <person name="Qu J."/>
            <person name="Jiang H."/>
            <person name="Jhangiani S.N."/>
            <person name="Agravi P."/>
            <person name="Goodspeed R."/>
            <person name="Gross S."/>
            <person name="Mandapat C."/>
            <person name="Jackson L."/>
            <person name="Mathew T."/>
            <person name="Pu L."/>
            <person name="Thornton R."/>
            <person name="Saada N."/>
            <person name="Wilczek-Boney K.B."/>
            <person name="Lee S."/>
            <person name="Kovar C."/>
            <person name="Wu Y."/>
            <person name="Scherer S.E."/>
            <person name="Worley K.C."/>
            <person name="Muzny D.M."/>
            <person name="Gibbs R."/>
        </authorList>
    </citation>
    <scope>NUCLEOTIDE SEQUENCE</scope>
    <source>
        <strain evidence="7">Brora</strain>
    </source>
</reference>
<evidence type="ECO:0000256" key="3">
    <source>
        <dbReference type="ARBA" id="ARBA00023002"/>
    </source>
</evidence>
<dbReference type="InterPro" id="IPR004294">
    <property type="entry name" value="Carotenoid_Oase"/>
</dbReference>
<feature type="binding site" evidence="5">
    <location>
        <position position="172"/>
    </location>
    <ligand>
        <name>Fe cation</name>
        <dbReference type="ChEBI" id="CHEBI:24875"/>
        <note>catalytic</note>
    </ligand>
</feature>
<dbReference type="eggNOG" id="KOG1285">
    <property type="taxonomic scope" value="Eukaryota"/>
</dbReference>
<dbReference type="Pfam" id="PF03055">
    <property type="entry name" value="RPE65"/>
    <property type="match status" value="1"/>
</dbReference>
<dbReference type="EnsemblMetazoa" id="SMAR005311-RA">
    <property type="protein sequence ID" value="SMAR005311-PA"/>
    <property type="gene ID" value="SMAR005311"/>
</dbReference>
<keyword evidence="4 5" id="KW-0408">Iron</keyword>
<comment type="cofactor">
    <cofactor evidence="5">
        <name>Fe(2+)</name>
        <dbReference type="ChEBI" id="CHEBI:29033"/>
    </cofactor>
    <text evidence="5">Binds 1 Fe(2+) ion per subunit.</text>
</comment>
<evidence type="ECO:0000256" key="5">
    <source>
        <dbReference type="PIRSR" id="PIRSR604294-1"/>
    </source>
</evidence>
<dbReference type="GO" id="GO:0046872">
    <property type="term" value="F:metal ion binding"/>
    <property type="evidence" value="ECO:0007669"/>
    <property type="project" value="UniProtKB-KW"/>
</dbReference>
<keyword evidence="3" id="KW-0560">Oxidoreductase</keyword>
<dbReference type="GO" id="GO:0010436">
    <property type="term" value="F:carotenoid dioxygenase activity"/>
    <property type="evidence" value="ECO:0007669"/>
    <property type="project" value="TreeGrafter"/>
</dbReference>
<dbReference type="PANTHER" id="PTHR10543:SF24">
    <property type="entry name" value="CAROTENOID ISOMEROOXYGENASE"/>
    <property type="match status" value="1"/>
</dbReference>
<dbReference type="EMBL" id="JH431596">
    <property type="status" value="NOT_ANNOTATED_CDS"/>
    <property type="molecule type" value="Genomic_DNA"/>
</dbReference>
<reference evidence="6" key="2">
    <citation type="submission" date="2015-02" db="UniProtKB">
        <authorList>
            <consortium name="EnsemblMetazoa"/>
        </authorList>
    </citation>
    <scope>IDENTIFICATION</scope>
</reference>
<feature type="binding site" evidence="5">
    <location>
        <position position="241"/>
    </location>
    <ligand>
        <name>Fe cation</name>
        <dbReference type="ChEBI" id="CHEBI:24875"/>
        <note>catalytic</note>
    </ligand>
</feature>
<evidence type="ECO:0000313" key="7">
    <source>
        <dbReference type="Proteomes" id="UP000014500"/>
    </source>
</evidence>
<dbReference type="AlphaFoldDB" id="T1IVV7"/>
<dbReference type="Proteomes" id="UP000014500">
    <property type="component" value="Unassembled WGS sequence"/>
</dbReference>
<dbReference type="HOGENOM" id="CLU_016472_5_0_1"/>
<keyword evidence="2 5" id="KW-0479">Metal-binding</keyword>
<dbReference type="PANTHER" id="PTHR10543">
    <property type="entry name" value="BETA-CAROTENE DIOXYGENASE"/>
    <property type="match status" value="1"/>
</dbReference>
<comment type="similarity">
    <text evidence="1">Belongs to the carotenoid oxygenase family.</text>
</comment>
<evidence type="ECO:0000313" key="6">
    <source>
        <dbReference type="EnsemblMetazoa" id="SMAR005311-PA"/>
    </source>
</evidence>
<dbReference type="OMA" id="PEMSDNH"/>
<sequence>MSVKDLFLTEIKETPIQQDVAVSGTLPNWMSGTYYKVGNGKFTLPSGFQMNHLIDGYCIIFQYKIDSNKIRFRSKFLNSDAYKDAIEFGKPTHAEFGTRQYAHPNKNMISRAISSVFPTDLSDNNAGNIFTYRDQIYCNNEGFFLHQIDPETLQSVAKLDLRKAEIFATSGHYLQDSTGAIYNSAISAKLGMLKPLIIQFTAPTTNKSNNSADDNTFDLKNHVKSVATMPLSSMTSLSHSHSFGMSKNYFVVVHQPFTVNFFSFAAGQITGKTIMDCMHWDPEGKVKFVVIDRSTGNIVKTKYHTENFCFIHIVNTYEENDYLIIDIITYNSPENITCLMLCKLRNSGFNPNNPGLLKRFVLPIKNFKEAQTKKNLVKMSYTTATAIKVDTDHIVLSSETPFEVPMDIARFNEKLIGHKYRFLYSVALFQKELYKLDTETKEVKMWKSTNDAHFVGEPLFVPNPEAKNEDDGVIISVVAEAGKNNSMLIFLNAVSFSEIARAEFNGDVTVGNHGLFVFKKQN</sequence>
<dbReference type="GO" id="GO:0016121">
    <property type="term" value="P:carotene catabolic process"/>
    <property type="evidence" value="ECO:0007669"/>
    <property type="project" value="TreeGrafter"/>
</dbReference>
<protein>
    <submittedName>
        <fullName evidence="6">Uncharacterized protein</fullName>
    </submittedName>
</protein>
<feature type="binding site" evidence="5">
    <location>
        <position position="513"/>
    </location>
    <ligand>
        <name>Fe cation</name>
        <dbReference type="ChEBI" id="CHEBI:24875"/>
        <note>catalytic</note>
    </ligand>
</feature>
<evidence type="ECO:0000256" key="4">
    <source>
        <dbReference type="ARBA" id="ARBA00023004"/>
    </source>
</evidence>
<dbReference type="STRING" id="126957.T1IVV7"/>
<accession>T1IVV7</accession>
<evidence type="ECO:0000256" key="1">
    <source>
        <dbReference type="ARBA" id="ARBA00006787"/>
    </source>
</evidence>
<dbReference type="PhylomeDB" id="T1IVV7"/>
<feature type="binding site" evidence="5">
    <location>
        <position position="312"/>
    </location>
    <ligand>
        <name>Fe cation</name>
        <dbReference type="ChEBI" id="CHEBI:24875"/>
        <note>catalytic</note>
    </ligand>
</feature>
<evidence type="ECO:0000256" key="2">
    <source>
        <dbReference type="ARBA" id="ARBA00022723"/>
    </source>
</evidence>
<name>T1IVV7_STRMM</name>
<keyword evidence="7" id="KW-1185">Reference proteome</keyword>
<organism evidence="6 7">
    <name type="scientific">Strigamia maritima</name>
    <name type="common">European centipede</name>
    <name type="synonym">Geophilus maritimus</name>
    <dbReference type="NCBI Taxonomy" id="126957"/>
    <lineage>
        <taxon>Eukaryota</taxon>
        <taxon>Metazoa</taxon>
        <taxon>Ecdysozoa</taxon>
        <taxon>Arthropoda</taxon>
        <taxon>Myriapoda</taxon>
        <taxon>Chilopoda</taxon>
        <taxon>Pleurostigmophora</taxon>
        <taxon>Geophilomorpha</taxon>
        <taxon>Linotaeniidae</taxon>
        <taxon>Strigamia</taxon>
    </lineage>
</organism>
<proteinExistence type="inferred from homology"/>